<dbReference type="OrthoDB" id="8118055at2759"/>
<dbReference type="GO" id="GO:0000139">
    <property type="term" value="C:Golgi membrane"/>
    <property type="evidence" value="ECO:0007669"/>
    <property type="project" value="TreeGrafter"/>
</dbReference>
<feature type="domain" description="Cation efflux protein transmembrane" evidence="16">
    <location>
        <begin position="637"/>
        <end position="845"/>
    </location>
</feature>
<keyword evidence="6 13" id="KW-0378">Hydrolase</keyword>
<keyword evidence="13" id="KW-0326">Glycosidase</keyword>
<feature type="active site" evidence="10">
    <location>
        <position position="481"/>
    </location>
</feature>
<keyword evidence="9 12" id="KW-1015">Disulfide bond</keyword>
<evidence type="ECO:0000256" key="6">
    <source>
        <dbReference type="ARBA" id="ARBA00022801"/>
    </source>
</evidence>
<evidence type="ECO:0000256" key="1">
    <source>
        <dbReference type="ARBA" id="ARBA00001913"/>
    </source>
</evidence>
<dbReference type="InterPro" id="IPR058533">
    <property type="entry name" value="Cation_efflux_TM"/>
</dbReference>
<evidence type="ECO:0000313" key="17">
    <source>
        <dbReference type="EMBL" id="KAD2394054.1"/>
    </source>
</evidence>
<dbReference type="FunFam" id="1.50.10.10:FF:000102">
    <property type="entry name" value="Mannosyl-oligosaccharide 1,2-alpha-mannosidase MNS2"/>
    <property type="match status" value="1"/>
</dbReference>
<accession>A0A5N6LPF0</accession>
<feature type="transmembrane region" description="Helical" evidence="15">
    <location>
        <begin position="738"/>
        <end position="763"/>
    </location>
</feature>
<dbReference type="AlphaFoldDB" id="A0A5N6LPF0"/>
<dbReference type="InterPro" id="IPR050749">
    <property type="entry name" value="Glycosyl_Hydrolase_47"/>
</dbReference>
<dbReference type="Pfam" id="PF01532">
    <property type="entry name" value="Glyco_hydro_47"/>
    <property type="match status" value="1"/>
</dbReference>
<dbReference type="InterPro" id="IPR001382">
    <property type="entry name" value="Glyco_hydro_47"/>
</dbReference>
<feature type="transmembrane region" description="Helical" evidence="15">
    <location>
        <begin position="821"/>
        <end position="838"/>
    </location>
</feature>
<gene>
    <name evidence="17" type="ORF">E3N88_41031</name>
</gene>
<evidence type="ECO:0000256" key="11">
    <source>
        <dbReference type="PIRSR" id="PIRSR601382-2"/>
    </source>
</evidence>
<dbReference type="PANTHER" id="PTHR11742:SF6">
    <property type="entry name" value="MANNOSYL-OLIGOSACCHARIDE ALPHA-1,2-MANNOSIDASE IA-RELATED"/>
    <property type="match status" value="1"/>
</dbReference>
<dbReference type="InterPro" id="IPR002524">
    <property type="entry name" value="Cation_efflux"/>
</dbReference>
<evidence type="ECO:0000256" key="5">
    <source>
        <dbReference type="ARBA" id="ARBA00022692"/>
    </source>
</evidence>
<feature type="transmembrane region" description="Helical" evidence="15">
    <location>
        <begin position="784"/>
        <end position="809"/>
    </location>
</feature>
<organism evidence="17 18">
    <name type="scientific">Mikania micrantha</name>
    <name type="common">bitter vine</name>
    <dbReference type="NCBI Taxonomy" id="192012"/>
    <lineage>
        <taxon>Eukaryota</taxon>
        <taxon>Viridiplantae</taxon>
        <taxon>Streptophyta</taxon>
        <taxon>Embryophyta</taxon>
        <taxon>Tracheophyta</taxon>
        <taxon>Spermatophyta</taxon>
        <taxon>Magnoliopsida</taxon>
        <taxon>eudicotyledons</taxon>
        <taxon>Gunneridae</taxon>
        <taxon>Pentapetalae</taxon>
        <taxon>asterids</taxon>
        <taxon>campanulids</taxon>
        <taxon>Asterales</taxon>
        <taxon>Asteraceae</taxon>
        <taxon>Asteroideae</taxon>
        <taxon>Heliantheae alliance</taxon>
        <taxon>Eupatorieae</taxon>
        <taxon>Mikania</taxon>
    </lineage>
</organism>
<keyword evidence="7 15" id="KW-1133">Transmembrane helix</keyword>
<dbReference type="Gene3D" id="1.50.10.10">
    <property type="match status" value="1"/>
</dbReference>
<proteinExistence type="inferred from homology"/>
<dbReference type="NCBIfam" id="TIGR01297">
    <property type="entry name" value="CDF"/>
    <property type="match status" value="1"/>
</dbReference>
<dbReference type="InterPro" id="IPR012341">
    <property type="entry name" value="6hp_glycosidase-like_sf"/>
</dbReference>
<dbReference type="InterPro" id="IPR027469">
    <property type="entry name" value="Cation_efflux_TMD_sf"/>
</dbReference>
<name>A0A5N6LPF0_9ASTR</name>
<evidence type="ECO:0000256" key="7">
    <source>
        <dbReference type="ARBA" id="ARBA00022989"/>
    </source>
</evidence>
<dbReference type="SUPFAM" id="SSF48225">
    <property type="entry name" value="Seven-hairpin glycosidases"/>
    <property type="match status" value="1"/>
</dbReference>
<evidence type="ECO:0000256" key="8">
    <source>
        <dbReference type="ARBA" id="ARBA00023136"/>
    </source>
</evidence>
<evidence type="ECO:0000256" key="10">
    <source>
        <dbReference type="PIRSR" id="PIRSR601382-1"/>
    </source>
</evidence>
<evidence type="ECO:0000256" key="2">
    <source>
        <dbReference type="ARBA" id="ARBA00004141"/>
    </source>
</evidence>
<dbReference type="EC" id="3.2.1.-" evidence="13"/>
<comment type="caution">
    <text evidence="17">The sequence shown here is derived from an EMBL/GenBank/DDBJ whole genome shotgun (WGS) entry which is preliminary data.</text>
</comment>
<comment type="cofactor">
    <cofactor evidence="1 11">
        <name>Ca(2+)</name>
        <dbReference type="ChEBI" id="CHEBI:29108"/>
    </cofactor>
</comment>
<feature type="binding site" evidence="11">
    <location>
        <position position="565"/>
    </location>
    <ligand>
        <name>Ca(2+)</name>
        <dbReference type="ChEBI" id="CHEBI:29108"/>
    </ligand>
</feature>
<dbReference type="Proteomes" id="UP000326396">
    <property type="component" value="Linkage Group LG9"/>
</dbReference>
<dbReference type="PRINTS" id="PR00747">
    <property type="entry name" value="GLYHDRLASE47"/>
</dbReference>
<evidence type="ECO:0000256" key="4">
    <source>
        <dbReference type="ARBA" id="ARBA00007658"/>
    </source>
</evidence>
<evidence type="ECO:0000256" key="15">
    <source>
        <dbReference type="SAM" id="Phobius"/>
    </source>
</evidence>
<feature type="coiled-coil region" evidence="14">
    <location>
        <begin position="49"/>
        <end position="76"/>
    </location>
</feature>
<keyword evidence="14" id="KW-0175">Coiled coil</keyword>
<keyword evidence="11" id="KW-0106">Calcium</keyword>
<dbReference type="PANTHER" id="PTHR11742">
    <property type="entry name" value="MANNOSYL-OLIGOSACCHARIDE ALPHA-1,2-MANNOSIDASE-RELATED"/>
    <property type="match status" value="1"/>
</dbReference>
<dbReference type="GO" id="GO:0005509">
    <property type="term" value="F:calcium ion binding"/>
    <property type="evidence" value="ECO:0007669"/>
    <property type="project" value="InterPro"/>
</dbReference>
<feature type="transmembrane region" description="Helical" evidence="15">
    <location>
        <begin position="703"/>
        <end position="726"/>
    </location>
</feature>
<feature type="active site" evidence="10">
    <location>
        <position position="322"/>
    </location>
</feature>
<feature type="transmembrane region" description="Helical" evidence="15">
    <location>
        <begin position="27"/>
        <end position="43"/>
    </location>
</feature>
<dbReference type="Gene3D" id="1.20.1510.10">
    <property type="entry name" value="Cation efflux protein transmembrane domain"/>
    <property type="match status" value="1"/>
</dbReference>
<keyword evidence="18" id="KW-1185">Reference proteome</keyword>
<dbReference type="EMBL" id="SZYD01000019">
    <property type="protein sequence ID" value="KAD2394054.1"/>
    <property type="molecule type" value="Genomic_DNA"/>
</dbReference>
<feature type="active site" description="Proton donor" evidence="10">
    <location>
        <position position="190"/>
    </location>
</feature>
<evidence type="ECO:0000259" key="16">
    <source>
        <dbReference type="Pfam" id="PF01545"/>
    </source>
</evidence>
<comment type="pathway">
    <text evidence="3">Protein modification; protein glycosylation.</text>
</comment>
<feature type="disulfide bond" evidence="12">
    <location>
        <begin position="413"/>
        <end position="445"/>
    </location>
</feature>
<evidence type="ECO:0000256" key="13">
    <source>
        <dbReference type="RuleBase" id="RU361193"/>
    </source>
</evidence>
<comment type="subcellular location">
    <subcellularLocation>
        <location evidence="2">Membrane</location>
        <topology evidence="2">Multi-pass membrane protein</topology>
    </subcellularLocation>
</comment>
<dbReference type="InterPro" id="IPR036026">
    <property type="entry name" value="Seven-hairpin_glycosidases"/>
</dbReference>
<reference evidence="17 18" key="1">
    <citation type="submission" date="2019-05" db="EMBL/GenBank/DDBJ databases">
        <title>Mikania micrantha, genome provides insights into the molecular mechanism of rapid growth.</title>
        <authorList>
            <person name="Liu B."/>
        </authorList>
    </citation>
    <scope>NUCLEOTIDE SEQUENCE [LARGE SCALE GENOMIC DNA]</scope>
    <source>
        <strain evidence="17">NLD-2019</strain>
        <tissue evidence="17">Leaf</tissue>
    </source>
</reference>
<keyword evidence="8 15" id="KW-0472">Membrane</keyword>
<feature type="active site" description="Proton donor" evidence="10">
    <location>
        <position position="459"/>
    </location>
</feature>
<evidence type="ECO:0000256" key="12">
    <source>
        <dbReference type="PIRSR" id="PIRSR601382-3"/>
    </source>
</evidence>
<keyword evidence="11" id="KW-0479">Metal-binding</keyword>
<comment type="similarity">
    <text evidence="4 13">Belongs to the glycosyl hydrolase 47 family.</text>
</comment>
<evidence type="ECO:0000256" key="14">
    <source>
        <dbReference type="SAM" id="Coils"/>
    </source>
</evidence>
<dbReference type="Pfam" id="PF01545">
    <property type="entry name" value="Cation_efflux"/>
    <property type="match status" value="1"/>
</dbReference>
<dbReference type="GO" id="GO:0004571">
    <property type="term" value="F:mannosyl-oligosaccharide 1,2-alpha-mannosidase activity"/>
    <property type="evidence" value="ECO:0007669"/>
    <property type="project" value="InterPro"/>
</dbReference>
<sequence>MARTRSSSSSIRWRYINPAYYLKRPKSLALLFMAFVFVSFFVWDRQTLVREHEEEILTLKEEVEHLQIELEELKHEGDVSVKKTNTTEKRIDLTKIDGLATDHIEDQRREKVKDAMVHAWTSYEKYAWGHDELQPQSKNGVDSFGGLGATLIDSLDTLYIMGLDEQFQRAKEWVANSLDFNKNYDASVFETTIRVVGGLLSAYDLSGDDVFLEKAKDIADRLLPAWNTPSGIPYNFINLVHGNAHNPGWTGGDSILADSGTEQLEFIALTQRTGDPKYQQKVENVILVLNKTFPADGLLPIYINPHRGTTSHSTITFGAMGDSFYEYLLKVWIQGNKTAEVKHYRLDILVSKLVLMVFKNDSEFLIKYLNREMWETSMKGLVSLVRKTAPSSFTYISEKIGNSLIDKMDELACFAPGMIALGSSGYGPDDSTKFLNLAEELAFTCYNFYQSTSTKLAGENYFFHSEQDMTVGTSWNILRPETVESLFYLWRLTGNKTYQEWGWNIFQAFETNSRVESGYVGLKDVNTGVKDNMMQSFFLAETLKYLYLLFSPPSVISLDEWVFNTEAHPLKIVPRIASGEERKPRIRLKRLLFNSFVSCFVLQINKQNCRHFAGYITGTRKIKKIEVDDDHSQRAVTTALWCNFLVFSLKFGIWTVTSSHVMLAEVVHSVADFANQALLLYGLNSSKRAPDALHPYGYSKERFVWSLISAVGIFCLGSGATIVHGFQNLWTSQPPGNMMYAALVIGGSFIIEGASLAVAVHAVRKGAAAEGMTVRDYVWRGHDPTSVAVMTEDGAAVTGLLIAATSLVAVKMTGNPIYDPIGSIIVGHLLGVVAIFLIQRNRHALIGRAIDDHDMKRVLEFLKNDPVVDSVYDCKSEVIGPGFFRFKAEIDFNGVTLVQNYLSRTGPEEWAKKFRNAAKEKDDAEMLKIMSFYGEEVVTALGSEVDRLEKAIQEIVPGIRHVDIEAHNPVIPPP</sequence>
<keyword evidence="5 15" id="KW-0812">Transmembrane</keyword>
<evidence type="ECO:0000313" key="18">
    <source>
        <dbReference type="Proteomes" id="UP000326396"/>
    </source>
</evidence>
<dbReference type="GO" id="GO:0005783">
    <property type="term" value="C:endoplasmic reticulum"/>
    <property type="evidence" value="ECO:0007669"/>
    <property type="project" value="TreeGrafter"/>
</dbReference>
<protein>
    <recommendedName>
        <fullName evidence="13">alpha-1,2-Mannosidase</fullName>
        <ecNumber evidence="13">3.2.1.-</ecNumber>
    </recommendedName>
</protein>
<evidence type="ECO:0000256" key="3">
    <source>
        <dbReference type="ARBA" id="ARBA00004922"/>
    </source>
</evidence>
<dbReference type="GO" id="GO:0005975">
    <property type="term" value="P:carbohydrate metabolic process"/>
    <property type="evidence" value="ECO:0007669"/>
    <property type="project" value="InterPro"/>
</dbReference>
<dbReference type="GO" id="GO:0008324">
    <property type="term" value="F:monoatomic cation transmembrane transporter activity"/>
    <property type="evidence" value="ECO:0007669"/>
    <property type="project" value="InterPro"/>
</dbReference>
<evidence type="ECO:0000256" key="9">
    <source>
        <dbReference type="ARBA" id="ARBA00023157"/>
    </source>
</evidence>
<dbReference type="SUPFAM" id="SSF161111">
    <property type="entry name" value="Cation efflux protein transmembrane domain-like"/>
    <property type="match status" value="1"/>
</dbReference>